<name>A0A0F9HXA0_9ZZZZ</name>
<dbReference type="EMBL" id="LAZR01013908">
    <property type="protein sequence ID" value="KKM19792.1"/>
    <property type="molecule type" value="Genomic_DNA"/>
</dbReference>
<organism evidence="1">
    <name type="scientific">marine sediment metagenome</name>
    <dbReference type="NCBI Taxonomy" id="412755"/>
    <lineage>
        <taxon>unclassified sequences</taxon>
        <taxon>metagenomes</taxon>
        <taxon>ecological metagenomes</taxon>
    </lineage>
</organism>
<comment type="caution">
    <text evidence="1">The sequence shown here is derived from an EMBL/GenBank/DDBJ whole genome shotgun (WGS) entry which is preliminary data.</text>
</comment>
<proteinExistence type="predicted"/>
<evidence type="ECO:0000313" key="1">
    <source>
        <dbReference type="EMBL" id="KKM19792.1"/>
    </source>
</evidence>
<sequence length="58" mass="6309">MEKLLLLVLAQILNDESLQDKAAQHVAEFLANALPDVTEDAIGSFLEKVGDKLTAFNP</sequence>
<gene>
    <name evidence="1" type="ORF">LCGC14_1652020</name>
</gene>
<reference evidence="1" key="1">
    <citation type="journal article" date="2015" name="Nature">
        <title>Complex archaea that bridge the gap between prokaryotes and eukaryotes.</title>
        <authorList>
            <person name="Spang A."/>
            <person name="Saw J.H."/>
            <person name="Jorgensen S.L."/>
            <person name="Zaremba-Niedzwiedzka K."/>
            <person name="Martijn J."/>
            <person name="Lind A.E."/>
            <person name="van Eijk R."/>
            <person name="Schleper C."/>
            <person name="Guy L."/>
            <person name="Ettema T.J."/>
        </authorList>
    </citation>
    <scope>NUCLEOTIDE SEQUENCE</scope>
</reference>
<dbReference type="AlphaFoldDB" id="A0A0F9HXA0"/>
<protein>
    <submittedName>
        <fullName evidence="1">Uncharacterized protein</fullName>
    </submittedName>
</protein>
<accession>A0A0F9HXA0</accession>